<dbReference type="RefSeq" id="WP_094832065.1">
    <property type="nucleotide sequence ID" value="NZ_NEVR01000003.1"/>
</dbReference>
<proteinExistence type="predicted"/>
<organism evidence="1 2">
    <name type="scientific">Bordetella genomosp. 1</name>
    <dbReference type="NCBI Taxonomy" id="1395607"/>
    <lineage>
        <taxon>Bacteria</taxon>
        <taxon>Pseudomonadati</taxon>
        <taxon>Pseudomonadota</taxon>
        <taxon>Betaproteobacteria</taxon>
        <taxon>Burkholderiales</taxon>
        <taxon>Alcaligenaceae</taxon>
        <taxon>Bordetella</taxon>
    </lineage>
</organism>
<dbReference type="InterPro" id="IPR047676">
    <property type="entry name" value="FxLYD_dom"/>
</dbReference>
<name>A0ABX4EY82_9BORD</name>
<reference evidence="1 2" key="1">
    <citation type="submission" date="2017-05" db="EMBL/GenBank/DDBJ databases">
        <title>Complete and WGS of Bordetella genogroups.</title>
        <authorList>
            <person name="Spilker T."/>
            <person name="Lipuma J."/>
        </authorList>
    </citation>
    <scope>NUCLEOTIDE SEQUENCE [LARGE SCALE GENOMIC DNA]</scope>
    <source>
        <strain evidence="1 2">AU9795</strain>
    </source>
</reference>
<keyword evidence="2" id="KW-1185">Reference proteome</keyword>
<dbReference type="NCBIfam" id="NF038353">
    <property type="entry name" value="FxLYD_dom"/>
    <property type="match status" value="1"/>
</dbReference>
<protein>
    <submittedName>
        <fullName evidence="1">Uncharacterized protein</fullName>
    </submittedName>
</protein>
<evidence type="ECO:0000313" key="2">
    <source>
        <dbReference type="Proteomes" id="UP000216354"/>
    </source>
</evidence>
<sequence>MKSKPTPARQAPARRLVILVSLIVVAAAGYAGWQQLKPQAPRGAATAEPAKPAAPVEPSRIVRVEPAEIREVEHVRLTAAELLDDNFKLFDNSQLEITPLRRLEDEIGRARLYAEVVNNSSDMIVLAPTPRFAIYDGAQKLELRPNWPLPEQLYPGQRVPLELEGRNFARVTEAKTDWLPARQAPLPGIRPKLDITLDRTEAGIGTGTLNFTTRYQYKYVTVEGRVTNTSEETVEQVRLYFTLYDGKNQVTGARSERLRVQKLKPGESAPYKYDVKQYGANFNRVAVSYDVPER</sequence>
<accession>A0ABX4EY82</accession>
<gene>
    <name evidence="1" type="ORF">CAL27_15755</name>
</gene>
<dbReference type="Proteomes" id="UP000216354">
    <property type="component" value="Unassembled WGS sequence"/>
</dbReference>
<evidence type="ECO:0000313" key="1">
    <source>
        <dbReference type="EMBL" id="OZI64038.1"/>
    </source>
</evidence>
<comment type="caution">
    <text evidence="1">The sequence shown here is derived from an EMBL/GenBank/DDBJ whole genome shotgun (WGS) entry which is preliminary data.</text>
</comment>
<dbReference type="EMBL" id="NEVR01000003">
    <property type="protein sequence ID" value="OZI64038.1"/>
    <property type="molecule type" value="Genomic_DNA"/>
</dbReference>